<accession>K5VYQ5</accession>
<sequence length="373" mass="38749">MRHTPEGKPKLSPLVPSSSVDRSAAVTALLGPSRSAASRAASMSTFRPRDTAPLVDMSLSSQDKPTPPASAPALPTRPQNRSVSQPLLSSIPAGAQGQSAFGSSLTSSRPQTIDATLPLQVLPPASAPPPPSYLSAANPFHNLQTGSAPLPQSSFGQTTGVSPGLGVSSTGMSSSFSGTNLSPFQASPFGAAPLSSTPSPHPFSPQGLSIGPNGINTQSTTTNQSQIAFSQPFGQSQTPFGQPNQASFGQPSQFLFTQTIQTPFNQPVSIGQQFGQQHAQAQSYTQQQQMQMQFAQPQPQLHTSAPGNPYLQTPSPFMGAQSVGGSPSPLAQTQALPQTNTTQTGFGGANPFTSWIQQPPAQQQGGYSRQWGM</sequence>
<feature type="compositionally biased region" description="Polar residues" evidence="1">
    <location>
        <begin position="351"/>
        <end position="367"/>
    </location>
</feature>
<reference evidence="2 3" key="1">
    <citation type="journal article" date="2012" name="BMC Genomics">
        <title>Comparative genomics of the white-rot fungi, Phanerochaete carnosa and P. chrysosporium, to elucidate the genetic basis of the distinct wood types they colonize.</title>
        <authorList>
            <person name="Suzuki H."/>
            <person name="MacDonald J."/>
            <person name="Syed K."/>
            <person name="Salamov A."/>
            <person name="Hori C."/>
            <person name="Aerts A."/>
            <person name="Henrissat B."/>
            <person name="Wiebenga A."/>
            <person name="vanKuyk P.A."/>
            <person name="Barry K."/>
            <person name="Lindquist E."/>
            <person name="LaButti K."/>
            <person name="Lapidus A."/>
            <person name="Lucas S."/>
            <person name="Coutinho P."/>
            <person name="Gong Y."/>
            <person name="Samejima M."/>
            <person name="Mahadevan R."/>
            <person name="Abou-Zaid M."/>
            <person name="de Vries R.P."/>
            <person name="Igarashi K."/>
            <person name="Yadav J.S."/>
            <person name="Grigoriev I.V."/>
            <person name="Master E.R."/>
        </authorList>
    </citation>
    <scope>NUCLEOTIDE SEQUENCE [LARGE SCALE GENOMIC DNA]</scope>
    <source>
        <strain evidence="2 3">HHB-10118-sp</strain>
    </source>
</reference>
<name>K5VYQ5_PHACS</name>
<evidence type="ECO:0000313" key="2">
    <source>
        <dbReference type="EMBL" id="EKM56718.1"/>
    </source>
</evidence>
<feature type="compositionally biased region" description="Low complexity" evidence="1">
    <location>
        <begin position="33"/>
        <end position="42"/>
    </location>
</feature>
<dbReference type="KEGG" id="pco:PHACADRAFT_254002"/>
<protein>
    <submittedName>
        <fullName evidence="2">Uncharacterized protein</fullName>
    </submittedName>
</protein>
<evidence type="ECO:0000313" key="3">
    <source>
        <dbReference type="Proteomes" id="UP000008370"/>
    </source>
</evidence>
<feature type="compositionally biased region" description="Polar residues" evidence="1">
    <location>
        <begin position="301"/>
        <end position="315"/>
    </location>
</feature>
<dbReference type="EMBL" id="JH930471">
    <property type="protein sequence ID" value="EKM56718.1"/>
    <property type="molecule type" value="Genomic_DNA"/>
</dbReference>
<dbReference type="AlphaFoldDB" id="K5VYQ5"/>
<dbReference type="InParanoid" id="K5VYQ5"/>
<evidence type="ECO:0000256" key="1">
    <source>
        <dbReference type="SAM" id="MobiDB-lite"/>
    </source>
</evidence>
<feature type="region of interest" description="Disordered" evidence="1">
    <location>
        <begin position="1"/>
        <end position="87"/>
    </location>
</feature>
<keyword evidence="3" id="KW-1185">Reference proteome</keyword>
<dbReference type="RefSeq" id="XP_007394554.1">
    <property type="nucleotide sequence ID" value="XM_007394492.1"/>
</dbReference>
<feature type="compositionally biased region" description="Polar residues" evidence="1">
    <location>
        <begin position="323"/>
        <end position="344"/>
    </location>
</feature>
<proteinExistence type="predicted"/>
<feature type="compositionally biased region" description="Low complexity" evidence="1">
    <location>
        <begin position="10"/>
        <end position="20"/>
    </location>
</feature>
<organism evidence="2 3">
    <name type="scientific">Phanerochaete carnosa (strain HHB-10118-sp)</name>
    <name type="common">White-rot fungus</name>
    <name type="synonym">Peniophora carnosa</name>
    <dbReference type="NCBI Taxonomy" id="650164"/>
    <lineage>
        <taxon>Eukaryota</taxon>
        <taxon>Fungi</taxon>
        <taxon>Dikarya</taxon>
        <taxon>Basidiomycota</taxon>
        <taxon>Agaricomycotina</taxon>
        <taxon>Agaricomycetes</taxon>
        <taxon>Polyporales</taxon>
        <taxon>Phanerochaetaceae</taxon>
        <taxon>Phanerochaete</taxon>
    </lineage>
</organism>
<dbReference type="Proteomes" id="UP000008370">
    <property type="component" value="Unassembled WGS sequence"/>
</dbReference>
<feature type="compositionally biased region" description="Low complexity" evidence="1">
    <location>
        <begin position="272"/>
        <end position="300"/>
    </location>
</feature>
<feature type="region of interest" description="Disordered" evidence="1">
    <location>
        <begin position="189"/>
        <end position="222"/>
    </location>
</feature>
<dbReference type="HOGENOM" id="CLU_742083_0_0_1"/>
<feature type="region of interest" description="Disordered" evidence="1">
    <location>
        <begin position="272"/>
        <end position="373"/>
    </location>
</feature>
<dbReference type="GeneID" id="18915938"/>
<gene>
    <name evidence="2" type="ORF">PHACADRAFT_254002</name>
</gene>